<feature type="compositionally biased region" description="Low complexity" evidence="1">
    <location>
        <begin position="56"/>
        <end position="73"/>
    </location>
</feature>
<evidence type="ECO:0000313" key="2">
    <source>
        <dbReference type="EMBL" id="TQR18125.1"/>
    </source>
</evidence>
<evidence type="ECO:0000313" key="3">
    <source>
        <dbReference type="Proteomes" id="UP000318937"/>
    </source>
</evidence>
<reference evidence="2 3" key="1">
    <citation type="submission" date="2019-05" db="EMBL/GenBank/DDBJ databases">
        <title>Psychrobacillus vulpis sp. nov., a new species isolated from feces of a red fox that inhabits in The Tablas de Daimiel Natural Park, Albacete, Spain.</title>
        <authorList>
            <person name="Rodriguez M."/>
            <person name="Reina J.C."/>
            <person name="Bejar V."/>
            <person name="Llamas I."/>
        </authorList>
    </citation>
    <scope>NUCLEOTIDE SEQUENCE [LARGE SCALE GENOMIC DNA]</scope>
    <source>
        <strain evidence="2 3">NHI-2</strain>
    </source>
</reference>
<evidence type="ECO:0008006" key="4">
    <source>
        <dbReference type="Google" id="ProtNLM"/>
    </source>
</evidence>
<dbReference type="AlphaFoldDB" id="A0A544TL43"/>
<dbReference type="RefSeq" id="WP_142605360.1">
    <property type="nucleotide sequence ID" value="NZ_VDGG01000004.1"/>
</dbReference>
<dbReference type="EMBL" id="VDGG01000004">
    <property type="protein sequence ID" value="TQR18125.1"/>
    <property type="molecule type" value="Genomic_DNA"/>
</dbReference>
<feature type="region of interest" description="Disordered" evidence="1">
    <location>
        <begin position="42"/>
        <end position="102"/>
    </location>
</feature>
<comment type="caution">
    <text evidence="2">The sequence shown here is derived from an EMBL/GenBank/DDBJ whole genome shotgun (WGS) entry which is preliminary data.</text>
</comment>
<name>A0A544TL43_9BACI</name>
<dbReference type="Proteomes" id="UP000318937">
    <property type="component" value="Unassembled WGS sequence"/>
</dbReference>
<protein>
    <recommendedName>
        <fullName evidence="4">Lipoprotein</fullName>
    </recommendedName>
</protein>
<gene>
    <name evidence="2" type="ORF">FG383_02960</name>
</gene>
<dbReference type="OrthoDB" id="2974788at2"/>
<evidence type="ECO:0000256" key="1">
    <source>
        <dbReference type="SAM" id="MobiDB-lite"/>
    </source>
</evidence>
<keyword evidence="3" id="KW-1185">Reference proteome</keyword>
<sequence length="119" mass="12874">MLKKAVPVVAICSVLLVGCNMDKTVPNNNETPMEEVRDNVDKIVPDPGVNTPSPTNENGNDVYNNNGGNNGINETQPNVQDKMVPNPNDDLVTPNANNEVIPQPNATIDDIKVKEDINK</sequence>
<dbReference type="PROSITE" id="PS51257">
    <property type="entry name" value="PROKAR_LIPOPROTEIN"/>
    <property type="match status" value="1"/>
</dbReference>
<organism evidence="2 3">
    <name type="scientific">Psychrobacillus soli</name>
    <dbReference type="NCBI Taxonomy" id="1543965"/>
    <lineage>
        <taxon>Bacteria</taxon>
        <taxon>Bacillati</taxon>
        <taxon>Bacillota</taxon>
        <taxon>Bacilli</taxon>
        <taxon>Bacillales</taxon>
        <taxon>Bacillaceae</taxon>
        <taxon>Psychrobacillus</taxon>
    </lineage>
</organism>
<accession>A0A544TL43</accession>
<proteinExistence type="predicted"/>